<dbReference type="Pfam" id="PF10006">
    <property type="entry name" value="DUF2249"/>
    <property type="match status" value="1"/>
</dbReference>
<proteinExistence type="predicted"/>
<dbReference type="EMBL" id="FO681348">
    <property type="protein sequence ID" value="CCV66680.1"/>
    <property type="molecule type" value="Genomic_DNA"/>
</dbReference>
<dbReference type="Proteomes" id="UP000032737">
    <property type="component" value="Chromosome"/>
</dbReference>
<dbReference type="AlphaFoldDB" id="U4KQE5"/>
<accession>U4KQE5</accession>
<dbReference type="OrthoDB" id="9798996at2"/>
<sequence>MKTIVAPDYMPKDRHKAIFDMFYGLEVNETMKLINDHDPKPLYYQFLFKHKDCFSWQYLVEGPNTFEVLITKIKEVEKK</sequence>
<gene>
    <name evidence="2" type="ORF">BN85316590</name>
</gene>
<organism evidence="2 3">
    <name type="scientific">Acholeplasma brassicae</name>
    <dbReference type="NCBI Taxonomy" id="61635"/>
    <lineage>
        <taxon>Bacteria</taxon>
        <taxon>Bacillati</taxon>
        <taxon>Mycoplasmatota</taxon>
        <taxon>Mollicutes</taxon>
        <taxon>Acholeplasmatales</taxon>
        <taxon>Acholeplasmataceae</taxon>
        <taxon>Acholeplasma</taxon>
    </lineage>
</organism>
<name>U4KQE5_9MOLU</name>
<evidence type="ECO:0000259" key="1">
    <source>
        <dbReference type="Pfam" id="PF10006"/>
    </source>
</evidence>
<evidence type="ECO:0000313" key="3">
    <source>
        <dbReference type="Proteomes" id="UP000032737"/>
    </source>
</evidence>
<feature type="domain" description="DUF2249" evidence="1">
    <location>
        <begin position="9"/>
        <end position="72"/>
    </location>
</feature>
<protein>
    <recommendedName>
        <fullName evidence="1">DUF2249 domain-containing protein</fullName>
    </recommendedName>
</protein>
<evidence type="ECO:0000313" key="2">
    <source>
        <dbReference type="EMBL" id="CCV66680.1"/>
    </source>
</evidence>
<dbReference type="RefSeq" id="WP_030005530.1">
    <property type="nucleotide sequence ID" value="NC_022549.1"/>
</dbReference>
<dbReference type="HOGENOM" id="CLU_146484_3_0_14"/>
<dbReference type="KEGG" id="abra:BN85316590"/>
<reference evidence="2 3" key="1">
    <citation type="journal article" date="2013" name="J. Mol. Microbiol. Biotechnol.">
        <title>Analysis of the Complete Genomes of Acholeplasma brassicae , A. palmae and A. laidlawii and Their Comparison to the Obligate Parasites from ' Candidatus Phytoplasma'.</title>
        <authorList>
            <person name="Kube M."/>
            <person name="Siewert C."/>
            <person name="Migdoll A.M."/>
            <person name="Duduk B."/>
            <person name="Holz S."/>
            <person name="Rabus R."/>
            <person name="Seemuller E."/>
            <person name="Mitrovic J."/>
            <person name="Muller I."/>
            <person name="Buttner C."/>
            <person name="Reinhardt R."/>
        </authorList>
    </citation>
    <scope>NUCLEOTIDE SEQUENCE [LARGE SCALE GENOMIC DNA]</scope>
    <source>
        <strain evidence="3">0502</strain>
    </source>
</reference>
<keyword evidence="3" id="KW-1185">Reference proteome</keyword>
<dbReference type="InterPro" id="IPR018720">
    <property type="entry name" value="DUF2249"/>
</dbReference>